<evidence type="ECO:0000313" key="2">
    <source>
        <dbReference type="Proteomes" id="UP000612055"/>
    </source>
</evidence>
<protein>
    <submittedName>
        <fullName evidence="1">Uncharacterized protein</fullName>
    </submittedName>
</protein>
<accession>A0A835XH48</accession>
<dbReference type="Proteomes" id="UP000612055">
    <property type="component" value="Unassembled WGS sequence"/>
</dbReference>
<organism evidence="1 2">
    <name type="scientific">Edaphochlamys debaryana</name>
    <dbReference type="NCBI Taxonomy" id="47281"/>
    <lineage>
        <taxon>Eukaryota</taxon>
        <taxon>Viridiplantae</taxon>
        <taxon>Chlorophyta</taxon>
        <taxon>core chlorophytes</taxon>
        <taxon>Chlorophyceae</taxon>
        <taxon>CS clade</taxon>
        <taxon>Chlamydomonadales</taxon>
        <taxon>Chlamydomonadales incertae sedis</taxon>
        <taxon>Edaphochlamys</taxon>
    </lineage>
</organism>
<dbReference type="EMBL" id="JAEHOE010000148">
    <property type="protein sequence ID" value="KAG2484547.1"/>
    <property type="molecule type" value="Genomic_DNA"/>
</dbReference>
<reference evidence="1" key="1">
    <citation type="journal article" date="2020" name="bioRxiv">
        <title>Comparative genomics of Chlamydomonas.</title>
        <authorList>
            <person name="Craig R.J."/>
            <person name="Hasan A.R."/>
            <person name="Ness R.W."/>
            <person name="Keightley P.D."/>
        </authorList>
    </citation>
    <scope>NUCLEOTIDE SEQUENCE</scope>
    <source>
        <strain evidence="1">CCAP 11/70</strain>
    </source>
</reference>
<name>A0A835XH48_9CHLO</name>
<keyword evidence="2" id="KW-1185">Reference proteome</keyword>
<proteinExistence type="predicted"/>
<sequence length="177" mass="19598">MDLIPLNANPNNMSVVEICFRLYTLFSPPVFNETDDNGCLSQSTNSFVKELRIRTLNTLGNGTWVEVDNVRSLGTTWDSQKMVIPLNRPVLNPIRICLRSVNADPGMLDKALGLRTLYSYDIHTCPVLKRGLAGYNCYRGATTTCGLKIPTGTSPFNPTYKSMMDTFGQKNTASVHG</sequence>
<dbReference type="AlphaFoldDB" id="A0A835XH48"/>
<gene>
    <name evidence="1" type="ORF">HYH03_016682</name>
</gene>
<comment type="caution">
    <text evidence="1">The sequence shown here is derived from an EMBL/GenBank/DDBJ whole genome shotgun (WGS) entry which is preliminary data.</text>
</comment>
<evidence type="ECO:0000313" key="1">
    <source>
        <dbReference type="EMBL" id="KAG2484547.1"/>
    </source>
</evidence>